<organism evidence="1 2">
    <name type="scientific">Kuraishia capsulata CBS 1993</name>
    <dbReference type="NCBI Taxonomy" id="1382522"/>
    <lineage>
        <taxon>Eukaryota</taxon>
        <taxon>Fungi</taxon>
        <taxon>Dikarya</taxon>
        <taxon>Ascomycota</taxon>
        <taxon>Saccharomycotina</taxon>
        <taxon>Pichiomycetes</taxon>
        <taxon>Pichiales</taxon>
        <taxon>Pichiaceae</taxon>
        <taxon>Kuraishia</taxon>
    </lineage>
</organism>
<dbReference type="OrthoDB" id="4029988at2759"/>
<dbReference type="EMBL" id="HG793125">
    <property type="protein sequence ID" value="CDK24412.1"/>
    <property type="molecule type" value="Genomic_DNA"/>
</dbReference>
<proteinExistence type="predicted"/>
<evidence type="ECO:0000313" key="2">
    <source>
        <dbReference type="Proteomes" id="UP000019384"/>
    </source>
</evidence>
<reference evidence="1" key="1">
    <citation type="submission" date="2013-12" db="EMBL/GenBank/DDBJ databases">
        <authorList>
            <person name="Genoscope - CEA"/>
        </authorList>
    </citation>
    <scope>NUCLEOTIDE SEQUENCE</scope>
    <source>
        <strain evidence="1">CBS 1993</strain>
    </source>
</reference>
<accession>W6MJ25</accession>
<dbReference type="GeneID" id="34517817"/>
<dbReference type="Pfam" id="PF17315">
    <property type="entry name" value="FMP23"/>
    <property type="match status" value="1"/>
</dbReference>
<reference evidence="1" key="2">
    <citation type="submission" date="2014-02" db="EMBL/GenBank/DDBJ databases">
        <title>Complete DNA sequence of /Kuraishia capsulata/ illustrates novel genomic features among budding yeasts (/Saccharomycotina/).</title>
        <authorList>
            <person name="Morales L."/>
            <person name="Noel B."/>
            <person name="Porcel B."/>
            <person name="Marcet-Houben M."/>
            <person name="Hullo M-F."/>
            <person name="Sacerdot C."/>
            <person name="Tekaia F."/>
            <person name="Leh-Louis V."/>
            <person name="Despons L."/>
            <person name="Khanna V."/>
            <person name="Aury J-M."/>
            <person name="Barbe V."/>
            <person name="Couloux A."/>
            <person name="Labadie K."/>
            <person name="Pelletier E."/>
            <person name="Souciet J-L."/>
            <person name="Boekhout T."/>
            <person name="Gabaldon T."/>
            <person name="Wincker P."/>
            <person name="Dujon B."/>
        </authorList>
    </citation>
    <scope>NUCLEOTIDE SEQUENCE</scope>
    <source>
        <strain evidence="1">CBS 1993</strain>
    </source>
</reference>
<dbReference type="Proteomes" id="UP000019384">
    <property type="component" value="Unassembled WGS sequence"/>
</dbReference>
<dbReference type="HOGENOM" id="CLU_1468604_0_0_1"/>
<gene>
    <name evidence="1" type="ORF">KUCA_T00000374001</name>
</gene>
<evidence type="ECO:0000313" key="1">
    <source>
        <dbReference type="EMBL" id="CDK24412.1"/>
    </source>
</evidence>
<keyword evidence="2" id="KW-1185">Reference proteome</keyword>
<dbReference type="RefSeq" id="XP_022456429.1">
    <property type="nucleotide sequence ID" value="XM_022604909.1"/>
</dbReference>
<name>W6MJ25_9ASCO</name>
<protein>
    <submittedName>
        <fullName evidence="1">Uncharacterized protein</fullName>
    </submittedName>
</protein>
<dbReference type="InterPro" id="IPR035283">
    <property type="entry name" value="Fmp23"/>
</dbReference>
<sequence length="195" mass="22500">MNVYRYSLQQSQCARRMGLLLGSRYLSSSNPGRAKINTSPDATHYILTSIGQDLQNDSGYVTMPNSAEVAANSFPLKSEDNYRQLPDDSQFIDQHYEELKHYRKVLGKPFGEFESVREFFIALSKLRPDPGTDENRNFRDDELPDITISPRARFDKFVKNLKITLRLNGGHLFTLDLLLQNRSVFDGFEKRKKRS</sequence>
<dbReference type="AlphaFoldDB" id="W6MJ25"/>